<reference evidence="1 2" key="1">
    <citation type="submission" date="2016-10" db="EMBL/GenBank/DDBJ databases">
        <authorList>
            <person name="de Groot N.N."/>
        </authorList>
    </citation>
    <scope>NUCLEOTIDE SEQUENCE [LARGE SCALE GENOMIC DNA]</scope>
    <source>
        <strain evidence="1 2">D15d</strain>
    </source>
</reference>
<name>A0A1H5VUA7_9FIRM</name>
<proteinExistence type="predicted"/>
<protein>
    <submittedName>
        <fullName evidence="1">Uncharacterized protein</fullName>
    </submittedName>
</protein>
<dbReference type="RefSeq" id="WP_103953131.1">
    <property type="nucleotide sequence ID" value="NZ_FNUL01000012.1"/>
</dbReference>
<keyword evidence="2" id="KW-1185">Reference proteome</keyword>
<gene>
    <name evidence="1" type="ORF">SAMN05216537_11281</name>
</gene>
<sequence>MIMDENILKNRIHIFETMTAKEAISRMDEPTECMEGAIFSCQINFYNNENKEQEDETSFDIDCTQSNWRDELLACWEEFRKENNLPENCVTDAWATVVDSDYWLSRF</sequence>
<dbReference type="AlphaFoldDB" id="A0A1H5VUA7"/>
<dbReference type="EMBL" id="FNUL01000012">
    <property type="protein sequence ID" value="SEF90431.1"/>
    <property type="molecule type" value="Genomic_DNA"/>
</dbReference>
<evidence type="ECO:0000313" key="1">
    <source>
        <dbReference type="EMBL" id="SEF90431.1"/>
    </source>
</evidence>
<accession>A0A1H5VUA7</accession>
<dbReference type="Proteomes" id="UP000236726">
    <property type="component" value="Unassembled WGS sequence"/>
</dbReference>
<organism evidence="1 2">
    <name type="scientific">Lachnospira multipara</name>
    <dbReference type="NCBI Taxonomy" id="28051"/>
    <lineage>
        <taxon>Bacteria</taxon>
        <taxon>Bacillati</taxon>
        <taxon>Bacillota</taxon>
        <taxon>Clostridia</taxon>
        <taxon>Lachnospirales</taxon>
        <taxon>Lachnospiraceae</taxon>
        <taxon>Lachnospira</taxon>
    </lineage>
</organism>
<evidence type="ECO:0000313" key="2">
    <source>
        <dbReference type="Proteomes" id="UP000236726"/>
    </source>
</evidence>